<feature type="region of interest" description="Disordered" evidence="14">
    <location>
        <begin position="45"/>
        <end position="68"/>
    </location>
</feature>
<evidence type="ECO:0000256" key="14">
    <source>
        <dbReference type="SAM" id="MobiDB-lite"/>
    </source>
</evidence>
<dbReference type="InterPro" id="IPR014001">
    <property type="entry name" value="Helicase_ATP-bd"/>
</dbReference>
<feature type="domain" description="Helicase ATP-binding" evidence="15">
    <location>
        <begin position="196"/>
        <end position="400"/>
    </location>
</feature>
<accession>A0ABN9YFL8</accession>
<dbReference type="InterPro" id="IPR014014">
    <property type="entry name" value="RNA_helicase_DEAD_Q_motif"/>
</dbReference>
<evidence type="ECO:0000256" key="5">
    <source>
        <dbReference type="ARBA" id="ARBA00022552"/>
    </source>
</evidence>
<feature type="short sequence motif" description="Q motif" evidence="12">
    <location>
        <begin position="165"/>
        <end position="193"/>
    </location>
</feature>
<proteinExistence type="inferred from homology"/>
<evidence type="ECO:0000256" key="1">
    <source>
        <dbReference type="ARBA" id="ARBA00004604"/>
    </source>
</evidence>
<evidence type="ECO:0000256" key="12">
    <source>
        <dbReference type="PROSITE-ProRule" id="PRU00552"/>
    </source>
</evidence>
<evidence type="ECO:0000313" key="18">
    <source>
        <dbReference type="EMBL" id="CAK0909568.1"/>
    </source>
</evidence>
<dbReference type="CDD" id="cd00268">
    <property type="entry name" value="DEADc"/>
    <property type="match status" value="1"/>
</dbReference>
<evidence type="ECO:0000313" key="19">
    <source>
        <dbReference type="Proteomes" id="UP001189429"/>
    </source>
</evidence>
<evidence type="ECO:0000256" key="9">
    <source>
        <dbReference type="ARBA" id="ARBA00022840"/>
    </source>
</evidence>
<keyword evidence="19" id="KW-1185">Reference proteome</keyword>
<comment type="function">
    <text evidence="11">ATP-dependent RNA helicase required for 60S ribosomal subunit synthesis. Involved in efficient pre-rRNA processing, predominantly at site A3, which is necessary for the normal formation of 25S and 5.8S rRNAs.</text>
</comment>
<evidence type="ECO:0000259" key="16">
    <source>
        <dbReference type="PROSITE" id="PS51194"/>
    </source>
</evidence>
<dbReference type="Pfam" id="PF00271">
    <property type="entry name" value="Helicase_C"/>
    <property type="match status" value="1"/>
</dbReference>
<evidence type="ECO:0000256" key="2">
    <source>
        <dbReference type="ARBA" id="ARBA00009334"/>
    </source>
</evidence>
<dbReference type="InterPro" id="IPR001650">
    <property type="entry name" value="Helicase_C-like"/>
</dbReference>
<organism evidence="18 19">
    <name type="scientific">Prorocentrum cordatum</name>
    <dbReference type="NCBI Taxonomy" id="2364126"/>
    <lineage>
        <taxon>Eukaryota</taxon>
        <taxon>Sar</taxon>
        <taxon>Alveolata</taxon>
        <taxon>Dinophyceae</taxon>
        <taxon>Prorocentrales</taxon>
        <taxon>Prorocentraceae</taxon>
        <taxon>Prorocentrum</taxon>
    </lineage>
</organism>
<dbReference type="InterPro" id="IPR011545">
    <property type="entry name" value="DEAD/DEAH_box_helicase_dom"/>
</dbReference>
<keyword evidence="8 13" id="KW-0347">Helicase</keyword>
<dbReference type="PROSITE" id="PS00039">
    <property type="entry name" value="DEAD_ATP_HELICASE"/>
    <property type="match status" value="1"/>
</dbReference>
<reference evidence="18" key="1">
    <citation type="submission" date="2023-10" db="EMBL/GenBank/DDBJ databases">
        <authorList>
            <person name="Chen Y."/>
            <person name="Shah S."/>
            <person name="Dougan E. K."/>
            <person name="Thang M."/>
            <person name="Chan C."/>
        </authorList>
    </citation>
    <scope>NUCLEOTIDE SEQUENCE [LARGE SCALE GENOMIC DNA]</scope>
</reference>
<dbReference type="PROSITE" id="PS51194">
    <property type="entry name" value="HELICASE_CTER"/>
    <property type="match status" value="1"/>
</dbReference>
<feature type="domain" description="DEAD-box RNA helicase Q" evidence="17">
    <location>
        <begin position="165"/>
        <end position="193"/>
    </location>
</feature>
<feature type="non-terminal residue" evidence="18">
    <location>
        <position position="641"/>
    </location>
</feature>
<evidence type="ECO:0000256" key="13">
    <source>
        <dbReference type="RuleBase" id="RU000492"/>
    </source>
</evidence>
<dbReference type="PROSITE" id="PS51195">
    <property type="entry name" value="Q_MOTIF"/>
    <property type="match status" value="1"/>
</dbReference>
<keyword evidence="4" id="KW-0690">Ribosome biogenesis</keyword>
<protein>
    <recommendedName>
        <fullName evidence="3">RNA helicase</fullName>
        <ecNumber evidence="3">3.6.4.13</ecNumber>
    </recommendedName>
</protein>
<feature type="domain" description="Helicase C-terminal" evidence="16">
    <location>
        <begin position="433"/>
        <end position="621"/>
    </location>
</feature>
<dbReference type="Pfam" id="PF00270">
    <property type="entry name" value="DEAD"/>
    <property type="match status" value="1"/>
</dbReference>
<dbReference type="EMBL" id="CAUYUJ010022218">
    <property type="protein sequence ID" value="CAK0909568.1"/>
    <property type="molecule type" value="Genomic_DNA"/>
</dbReference>
<evidence type="ECO:0000256" key="10">
    <source>
        <dbReference type="ARBA" id="ARBA00023242"/>
    </source>
</evidence>
<comment type="caution">
    <text evidence="18">The sequence shown here is derived from an EMBL/GenBank/DDBJ whole genome shotgun (WGS) entry which is preliminary data.</text>
</comment>
<feature type="region of interest" description="Disordered" evidence="14">
    <location>
        <begin position="230"/>
        <end position="251"/>
    </location>
</feature>
<dbReference type="PROSITE" id="PS51192">
    <property type="entry name" value="HELICASE_ATP_BIND_1"/>
    <property type="match status" value="1"/>
</dbReference>
<dbReference type="InterPro" id="IPR027417">
    <property type="entry name" value="P-loop_NTPase"/>
</dbReference>
<evidence type="ECO:0000256" key="11">
    <source>
        <dbReference type="ARBA" id="ARBA00037449"/>
    </source>
</evidence>
<evidence type="ECO:0000259" key="17">
    <source>
        <dbReference type="PROSITE" id="PS51195"/>
    </source>
</evidence>
<comment type="similarity">
    <text evidence="2">Belongs to the DEAD box helicase family. DDX5/DBP2 subfamily.</text>
</comment>
<feature type="compositionally biased region" description="Gly residues" evidence="14">
    <location>
        <begin position="50"/>
        <end position="62"/>
    </location>
</feature>
<dbReference type="Proteomes" id="UP001189429">
    <property type="component" value="Unassembled WGS sequence"/>
</dbReference>
<keyword evidence="7 13" id="KW-0378">Hydrolase</keyword>
<evidence type="ECO:0000256" key="6">
    <source>
        <dbReference type="ARBA" id="ARBA00022741"/>
    </source>
</evidence>
<evidence type="ECO:0000259" key="15">
    <source>
        <dbReference type="PROSITE" id="PS51192"/>
    </source>
</evidence>
<comment type="subcellular location">
    <subcellularLocation>
        <location evidence="1">Nucleus</location>
        <location evidence="1">Nucleolus</location>
    </subcellularLocation>
</comment>
<dbReference type="CDD" id="cd18787">
    <property type="entry name" value="SF2_C_DEAD"/>
    <property type="match status" value="1"/>
</dbReference>
<dbReference type="SMART" id="SM00490">
    <property type="entry name" value="HELICc"/>
    <property type="match status" value="1"/>
</dbReference>
<dbReference type="InterPro" id="IPR000629">
    <property type="entry name" value="RNA-helicase_DEAD-box_CS"/>
</dbReference>
<dbReference type="SMART" id="SM00487">
    <property type="entry name" value="DEXDc"/>
    <property type="match status" value="1"/>
</dbReference>
<evidence type="ECO:0000256" key="4">
    <source>
        <dbReference type="ARBA" id="ARBA00022517"/>
    </source>
</evidence>
<dbReference type="Gene3D" id="3.40.50.300">
    <property type="entry name" value="P-loop containing nucleotide triphosphate hydrolases"/>
    <property type="match status" value="2"/>
</dbReference>
<sequence length="641" mass="68491">MRKVLHAGLSICLRKKKKGKQSKTGVPKEECPADQPCVTKVKARRLGLTGRHGGSAHSGGGASEEVVEPAIRQKKKAKRLKGELETYLPSAEGGSATTPGQEALRVARSKEHKRSSATDAPAASKKPKVDGPSVPNDGQIKGAAAFRAAHQIVAPEVCAAPLETFESASHLLGPALVKALRKQGYAAPTPIQAQAWPIAFQGNDLVGVAKTGSGKTCAFLMPALARLSGRTPGQEPGWQEPARPHGGGLSPTRELAQQITLEAKKFAPVVRCLVVCLYGGVPKDEQVRDLRFGADLVIATPGRLLDLSKGDAARALYPAISMEAVSYLVLDEADRMLDMGFEPDIRRIAKACRQTGRRGEGFGAGGAQAGARRQTLFFTATWPAAVQRAAAAFTSKSAVQIRIGQGSDGKQVTANSSVTQTVLVIPEEEKLSRLKQILETELRPGETAIVFATRKTTCDQLEEMLKSATVSSNSGVRDPAHPWVKTMGPVPLCAWVRAIHGDREQWEREQNLNAFRSMTTKPQAHRKAVLVATDVASRGLDIPGVALVVVFDFGGEADRPGVDSYVHRIGRTGRAGRTGKSFTFFTPEDAGAGAFVQLLRNAQQEVPAELDALVKQEASWGDPKWWKRSGGGGKGKLEKGY</sequence>
<dbReference type="PANTHER" id="PTHR47958">
    <property type="entry name" value="ATP-DEPENDENT RNA HELICASE DBP3"/>
    <property type="match status" value="1"/>
</dbReference>
<evidence type="ECO:0000256" key="8">
    <source>
        <dbReference type="ARBA" id="ARBA00022806"/>
    </source>
</evidence>
<feature type="region of interest" description="Disordered" evidence="14">
    <location>
        <begin position="15"/>
        <end position="34"/>
    </location>
</feature>
<keyword evidence="9 13" id="KW-0067">ATP-binding</keyword>
<dbReference type="InterPro" id="IPR044742">
    <property type="entry name" value="DEAD/DEAH_RhlB"/>
</dbReference>
<dbReference type="SUPFAM" id="SSF52540">
    <property type="entry name" value="P-loop containing nucleoside triphosphate hydrolases"/>
    <property type="match status" value="1"/>
</dbReference>
<keyword evidence="6 13" id="KW-0547">Nucleotide-binding</keyword>
<evidence type="ECO:0000256" key="3">
    <source>
        <dbReference type="ARBA" id="ARBA00012552"/>
    </source>
</evidence>
<evidence type="ECO:0000256" key="7">
    <source>
        <dbReference type="ARBA" id="ARBA00022801"/>
    </source>
</evidence>
<name>A0ABN9YFL8_9DINO</name>
<gene>
    <name evidence="18" type="ORF">PCOR1329_LOCUS83943</name>
</gene>
<dbReference type="EC" id="3.6.4.13" evidence="3"/>
<feature type="region of interest" description="Disordered" evidence="14">
    <location>
        <begin position="86"/>
        <end position="135"/>
    </location>
</feature>
<keyword evidence="5" id="KW-0698">rRNA processing</keyword>
<keyword evidence="10" id="KW-0539">Nucleus</keyword>